<dbReference type="EMBL" id="HBJA01147492">
    <property type="protein sequence ID" value="CAE0839330.1"/>
    <property type="molecule type" value="Transcribed_RNA"/>
</dbReference>
<reference evidence="2" key="1">
    <citation type="submission" date="2021-01" db="EMBL/GenBank/DDBJ databases">
        <authorList>
            <person name="Corre E."/>
            <person name="Pelletier E."/>
            <person name="Niang G."/>
            <person name="Scheremetjew M."/>
            <person name="Finn R."/>
            <person name="Kale V."/>
            <person name="Holt S."/>
            <person name="Cochrane G."/>
            <person name="Meng A."/>
            <person name="Brown T."/>
            <person name="Cohen L."/>
        </authorList>
    </citation>
    <scope>NUCLEOTIDE SEQUENCE</scope>
    <source>
        <strain evidence="2">CCMP1594</strain>
    </source>
</reference>
<name>A0A7S4GKC0_9EUGL</name>
<proteinExistence type="predicted"/>
<feature type="region of interest" description="Disordered" evidence="1">
    <location>
        <begin position="1"/>
        <end position="27"/>
    </location>
</feature>
<evidence type="ECO:0000313" key="2">
    <source>
        <dbReference type="EMBL" id="CAE0839330.1"/>
    </source>
</evidence>
<dbReference type="AlphaFoldDB" id="A0A7S4GKC0"/>
<gene>
    <name evidence="2" type="ORF">EGYM00163_LOCUS50702</name>
</gene>
<protein>
    <submittedName>
        <fullName evidence="2">Uncharacterized protein</fullName>
    </submittedName>
</protein>
<sequence length="106" mass="11797">MRHVSLRVAPGTHPTGTQDAPGGTQHAHNTHMICARQSCGHPADLNTVALTSVRLNTSSRQQTITIKEQFKPNNGKHSGNKEMEPLNALPLKDTEASRWWFLYKGW</sequence>
<accession>A0A7S4GKC0</accession>
<organism evidence="2">
    <name type="scientific">Eutreptiella gymnastica</name>
    <dbReference type="NCBI Taxonomy" id="73025"/>
    <lineage>
        <taxon>Eukaryota</taxon>
        <taxon>Discoba</taxon>
        <taxon>Euglenozoa</taxon>
        <taxon>Euglenida</taxon>
        <taxon>Spirocuta</taxon>
        <taxon>Euglenophyceae</taxon>
        <taxon>Eutreptiales</taxon>
        <taxon>Eutreptiaceae</taxon>
        <taxon>Eutreptiella</taxon>
    </lineage>
</organism>
<feature type="region of interest" description="Disordered" evidence="1">
    <location>
        <begin position="70"/>
        <end position="89"/>
    </location>
</feature>
<evidence type="ECO:0000256" key="1">
    <source>
        <dbReference type="SAM" id="MobiDB-lite"/>
    </source>
</evidence>